<sequence>MDVTLGVGQSSESEMVYRLGLQWDFQRSWWETSTGRLTGYWDTAYSYWQGDQTSSNHSLSLSPVFVYEFAGERFRPYIEAGIGVAAFADTEIEDRDLGSSFQFEDRLGLGVRFGADQDLGLRVIHYSNAGLKNPNDGVEVYSLYYRMGF</sequence>
<keyword evidence="1" id="KW-0378">Hydrolase</keyword>
<dbReference type="Proteomes" id="UP000611945">
    <property type="component" value="Unassembled WGS sequence"/>
</dbReference>
<evidence type="ECO:0000313" key="1">
    <source>
        <dbReference type="EMBL" id="MBD7978226.1"/>
    </source>
</evidence>
<reference evidence="1 2" key="1">
    <citation type="submission" date="2020-08" db="EMBL/GenBank/DDBJ databases">
        <title>A Genomic Blueprint of the Chicken Gut Microbiome.</title>
        <authorList>
            <person name="Gilroy R."/>
            <person name="Ravi A."/>
            <person name="Getino M."/>
            <person name="Pursley I."/>
            <person name="Horton D.L."/>
            <person name="Alikhan N.-F."/>
            <person name="Baker D."/>
            <person name="Gharbi K."/>
            <person name="Hall N."/>
            <person name="Watson M."/>
            <person name="Adriaenssens E.M."/>
            <person name="Foster-Nyarko E."/>
            <person name="Jarju S."/>
            <person name="Secka A."/>
            <person name="Antonio M."/>
            <person name="Oren A."/>
            <person name="Chaudhuri R."/>
            <person name="La Ragione R.M."/>
            <person name="Hildebrand F."/>
            <person name="Pallen M.J."/>
        </authorList>
    </citation>
    <scope>NUCLEOTIDE SEQUENCE [LARGE SCALE GENOMIC DNA]</scope>
    <source>
        <strain evidence="1 2">Sa2CUA2</strain>
    </source>
</reference>
<dbReference type="SUPFAM" id="SSF56925">
    <property type="entry name" value="OMPA-like"/>
    <property type="match status" value="1"/>
</dbReference>
<dbReference type="EMBL" id="JACSQG010000007">
    <property type="protein sequence ID" value="MBD7978226.1"/>
    <property type="molecule type" value="Genomic_DNA"/>
</dbReference>
<protein>
    <submittedName>
        <fullName evidence="1">Acyloxyacyl hydrolase</fullName>
    </submittedName>
</protein>
<dbReference type="RefSeq" id="WP_433962706.1">
    <property type="nucleotide sequence ID" value="NZ_JACSQG010000007.1"/>
</dbReference>
<keyword evidence="2" id="KW-1185">Reference proteome</keyword>
<dbReference type="InterPro" id="IPR011250">
    <property type="entry name" value="OMP/PagP_B-barrel"/>
</dbReference>
<name>A0ABR8TR23_9PSED</name>
<accession>A0ABR8TR23</accession>
<proteinExistence type="predicted"/>
<evidence type="ECO:0000313" key="2">
    <source>
        <dbReference type="Proteomes" id="UP000611945"/>
    </source>
</evidence>
<dbReference type="Gene3D" id="2.40.160.20">
    <property type="match status" value="1"/>
</dbReference>
<dbReference type="Pfam" id="PF09411">
    <property type="entry name" value="PagL"/>
    <property type="match status" value="1"/>
</dbReference>
<dbReference type="InterPro" id="IPR018550">
    <property type="entry name" value="Lipid-A_deacylase-rel"/>
</dbReference>
<gene>
    <name evidence="1" type="ORF">H9642_13640</name>
</gene>
<organism evidence="1 2">
    <name type="scientific">Serpens gallinarum</name>
    <dbReference type="NCBI Taxonomy" id="2763075"/>
    <lineage>
        <taxon>Bacteria</taxon>
        <taxon>Pseudomonadati</taxon>
        <taxon>Pseudomonadota</taxon>
        <taxon>Gammaproteobacteria</taxon>
        <taxon>Pseudomonadales</taxon>
        <taxon>Pseudomonadaceae</taxon>
        <taxon>Pseudomonas</taxon>
    </lineage>
</organism>
<dbReference type="GO" id="GO:0016787">
    <property type="term" value="F:hydrolase activity"/>
    <property type="evidence" value="ECO:0007669"/>
    <property type="project" value="UniProtKB-KW"/>
</dbReference>
<dbReference type="PIRSF" id="PIRSF029681">
    <property type="entry name" value="PagL"/>
    <property type="match status" value="1"/>
</dbReference>
<comment type="caution">
    <text evidence="1">The sequence shown here is derived from an EMBL/GenBank/DDBJ whole genome shotgun (WGS) entry which is preliminary data.</text>
</comment>